<dbReference type="EMBL" id="JANIID010000031">
    <property type="protein sequence ID" value="MCQ8773519.1"/>
    <property type="molecule type" value="Genomic_DNA"/>
</dbReference>
<feature type="region of interest" description="Disordered" evidence="1">
    <location>
        <begin position="1"/>
        <end position="40"/>
    </location>
</feature>
<comment type="caution">
    <text evidence="2">The sequence shown here is derived from an EMBL/GenBank/DDBJ whole genome shotgun (WGS) entry which is preliminary data.</text>
</comment>
<keyword evidence="3" id="KW-1185">Reference proteome</keyword>
<feature type="compositionally biased region" description="Basic residues" evidence="1">
    <location>
        <begin position="1"/>
        <end position="11"/>
    </location>
</feature>
<gene>
    <name evidence="2" type="ORF">NQU55_27740</name>
</gene>
<sequence>MAVRSRIRSRNRTPGCPPASSAVRATAARQPETSQAVRPL</sequence>
<accession>A0A9X2RPU8</accession>
<dbReference type="AlphaFoldDB" id="A0A9X2RPU8"/>
<feature type="compositionally biased region" description="Polar residues" evidence="1">
    <location>
        <begin position="31"/>
        <end position="40"/>
    </location>
</feature>
<protein>
    <submittedName>
        <fullName evidence="2">Uncharacterized protein</fullName>
    </submittedName>
</protein>
<evidence type="ECO:0000313" key="2">
    <source>
        <dbReference type="EMBL" id="MCQ8773519.1"/>
    </source>
</evidence>
<evidence type="ECO:0000313" key="3">
    <source>
        <dbReference type="Proteomes" id="UP001142374"/>
    </source>
</evidence>
<proteinExistence type="predicted"/>
<dbReference type="RefSeq" id="WP_256791376.1">
    <property type="nucleotide sequence ID" value="NZ_JAATER010000120.1"/>
</dbReference>
<reference evidence="2" key="1">
    <citation type="submission" date="2022-06" db="EMBL/GenBank/DDBJ databases">
        <title>WGS of actinobacteria.</title>
        <authorList>
            <person name="Thawai C."/>
        </authorList>
    </citation>
    <scope>NUCLEOTIDE SEQUENCE</scope>
    <source>
        <strain evidence="2">AA8</strain>
    </source>
</reference>
<organism evidence="2 3">
    <name type="scientific">Streptomyces telluris</name>
    <dbReference type="NCBI Taxonomy" id="2720021"/>
    <lineage>
        <taxon>Bacteria</taxon>
        <taxon>Bacillati</taxon>
        <taxon>Actinomycetota</taxon>
        <taxon>Actinomycetes</taxon>
        <taxon>Kitasatosporales</taxon>
        <taxon>Streptomycetaceae</taxon>
        <taxon>Streptomyces</taxon>
    </lineage>
</organism>
<dbReference type="Proteomes" id="UP001142374">
    <property type="component" value="Unassembled WGS sequence"/>
</dbReference>
<name>A0A9X2RPU8_9ACTN</name>
<evidence type="ECO:0000256" key="1">
    <source>
        <dbReference type="SAM" id="MobiDB-lite"/>
    </source>
</evidence>